<proteinExistence type="predicted"/>
<dbReference type="AlphaFoldDB" id="A0A6A5ZU64"/>
<name>A0A6A5ZU64_9PLEO</name>
<gene>
    <name evidence="1" type="ORF">BDV96DRAFT_639733</name>
</gene>
<keyword evidence="2" id="KW-1185">Reference proteome</keyword>
<sequence length="90" mass="10372">MAPQLVYQITLPDGDTLKYYFDPAIADSDKPLTIIREAHTKHFFISEEIDATNANEFYKWCSEPLQGNLLYHYRAEDDKEGAKIRSMGDV</sequence>
<organism evidence="1 2">
    <name type="scientific">Lophiotrema nucula</name>
    <dbReference type="NCBI Taxonomy" id="690887"/>
    <lineage>
        <taxon>Eukaryota</taxon>
        <taxon>Fungi</taxon>
        <taxon>Dikarya</taxon>
        <taxon>Ascomycota</taxon>
        <taxon>Pezizomycotina</taxon>
        <taxon>Dothideomycetes</taxon>
        <taxon>Pleosporomycetidae</taxon>
        <taxon>Pleosporales</taxon>
        <taxon>Lophiotremataceae</taxon>
        <taxon>Lophiotrema</taxon>
    </lineage>
</organism>
<reference evidence="1" key="1">
    <citation type="journal article" date="2020" name="Stud. Mycol.">
        <title>101 Dothideomycetes genomes: a test case for predicting lifestyles and emergence of pathogens.</title>
        <authorList>
            <person name="Haridas S."/>
            <person name="Albert R."/>
            <person name="Binder M."/>
            <person name="Bloem J."/>
            <person name="Labutti K."/>
            <person name="Salamov A."/>
            <person name="Andreopoulos B."/>
            <person name="Baker S."/>
            <person name="Barry K."/>
            <person name="Bills G."/>
            <person name="Bluhm B."/>
            <person name="Cannon C."/>
            <person name="Castanera R."/>
            <person name="Culley D."/>
            <person name="Daum C."/>
            <person name="Ezra D."/>
            <person name="Gonzalez J."/>
            <person name="Henrissat B."/>
            <person name="Kuo A."/>
            <person name="Liang C."/>
            <person name="Lipzen A."/>
            <person name="Lutzoni F."/>
            <person name="Magnuson J."/>
            <person name="Mondo S."/>
            <person name="Nolan M."/>
            <person name="Ohm R."/>
            <person name="Pangilinan J."/>
            <person name="Park H.-J."/>
            <person name="Ramirez L."/>
            <person name="Alfaro M."/>
            <person name="Sun H."/>
            <person name="Tritt A."/>
            <person name="Yoshinaga Y."/>
            <person name="Zwiers L.-H."/>
            <person name="Turgeon B."/>
            <person name="Goodwin S."/>
            <person name="Spatafora J."/>
            <person name="Crous P."/>
            <person name="Grigoriev I."/>
        </authorList>
    </citation>
    <scope>NUCLEOTIDE SEQUENCE</scope>
    <source>
        <strain evidence="1">CBS 627.86</strain>
    </source>
</reference>
<accession>A0A6A5ZU64</accession>
<evidence type="ECO:0000313" key="2">
    <source>
        <dbReference type="Proteomes" id="UP000799770"/>
    </source>
</evidence>
<dbReference type="Proteomes" id="UP000799770">
    <property type="component" value="Unassembled WGS sequence"/>
</dbReference>
<protein>
    <submittedName>
        <fullName evidence="1">Uncharacterized protein</fullName>
    </submittedName>
</protein>
<dbReference type="EMBL" id="ML977310">
    <property type="protein sequence ID" value="KAF2123190.1"/>
    <property type="molecule type" value="Genomic_DNA"/>
</dbReference>
<evidence type="ECO:0000313" key="1">
    <source>
        <dbReference type="EMBL" id="KAF2123190.1"/>
    </source>
</evidence>